<keyword evidence="2" id="KW-1185">Reference proteome</keyword>
<reference evidence="1 2" key="1">
    <citation type="submission" date="2021-06" db="EMBL/GenBank/DDBJ databases">
        <title>Halomicroarcula sp. a new haloarchaeum isolated from saline soil.</title>
        <authorList>
            <person name="Duran-Viseras A."/>
            <person name="Sanchez-Porro C."/>
            <person name="Ventosa A."/>
        </authorList>
    </citation>
    <scope>NUCLEOTIDE SEQUENCE [LARGE SCALE GENOMIC DNA]</scope>
    <source>
        <strain evidence="1 2">F13</strain>
    </source>
</reference>
<accession>A0AAW4PW59</accession>
<protein>
    <submittedName>
        <fullName evidence="1">Uncharacterized protein</fullName>
    </submittedName>
</protein>
<sequence>MWSNDSRSLPDWIMEAYEILESGTESPQNGISREEAQRLLRAEEEFPADQADTEYAIEQLLDNGWLYEVEGELRITDPEL</sequence>
<dbReference type="Proteomes" id="UP001430377">
    <property type="component" value="Unassembled WGS sequence"/>
</dbReference>
<dbReference type="AlphaFoldDB" id="A0AAW4PW59"/>
<proteinExistence type="predicted"/>
<evidence type="ECO:0000313" key="2">
    <source>
        <dbReference type="Proteomes" id="UP001430377"/>
    </source>
</evidence>
<evidence type="ECO:0000313" key="1">
    <source>
        <dbReference type="EMBL" id="MBX0325278.1"/>
    </source>
</evidence>
<gene>
    <name evidence="1" type="ORF">EGH21_19820</name>
</gene>
<organism evidence="1 2">
    <name type="scientific">Haloarcula rubra</name>
    <dbReference type="NCBI Taxonomy" id="2487747"/>
    <lineage>
        <taxon>Archaea</taxon>
        <taxon>Methanobacteriati</taxon>
        <taxon>Methanobacteriota</taxon>
        <taxon>Stenosarchaea group</taxon>
        <taxon>Halobacteria</taxon>
        <taxon>Halobacteriales</taxon>
        <taxon>Haloarculaceae</taxon>
        <taxon>Haloarcula</taxon>
    </lineage>
</organism>
<comment type="caution">
    <text evidence="1">The sequence shown here is derived from an EMBL/GenBank/DDBJ whole genome shotgun (WGS) entry which is preliminary data.</text>
</comment>
<name>A0AAW4PW59_9EURY</name>
<dbReference type="EMBL" id="RKLR01000012">
    <property type="protein sequence ID" value="MBX0325278.1"/>
    <property type="molecule type" value="Genomic_DNA"/>
</dbReference>